<name>Q00US0_OSTTA</name>
<dbReference type="OMA" id="EGFMLAT"/>
<dbReference type="KEGG" id="ota:OT_ostta15g02770"/>
<dbReference type="GeneID" id="9830809"/>
<dbReference type="FunCoup" id="Q00US0">
    <property type="interactions" value="184"/>
</dbReference>
<accession>A0A454Y2C0</accession>
<accession>A0A1Y5I6B4</accession>
<dbReference type="EMBL" id="KZ155793">
    <property type="protein sequence ID" value="OUS44981.1"/>
    <property type="molecule type" value="Genomic_DNA"/>
</dbReference>
<evidence type="ECO:0000313" key="4">
    <source>
        <dbReference type="Proteomes" id="UP000009170"/>
    </source>
</evidence>
<reference evidence="3" key="3">
    <citation type="submission" date="2017-04" db="EMBL/GenBank/DDBJ databases">
        <title>Population genomics of picophytoplankton unveils novel chromosome hypervariability.</title>
        <authorList>
            <consortium name="DOE Joint Genome Institute"/>
            <person name="Blanc-Mathieu R."/>
            <person name="Krasovec M."/>
            <person name="Hebrard M."/>
            <person name="Yau S."/>
            <person name="Desgranges E."/>
            <person name="Martin J."/>
            <person name="Schackwitz W."/>
            <person name="Kuo A."/>
            <person name="Salin G."/>
            <person name="Donnadieu C."/>
            <person name="Desdevises Y."/>
            <person name="Sanchez-Ferandin S."/>
            <person name="Moreau H."/>
            <person name="Rivals E."/>
            <person name="Grigoriev I.V."/>
            <person name="Grimsley N."/>
            <person name="Eyre-Walker A."/>
            <person name="Piganeau G."/>
        </authorList>
    </citation>
    <scope>NUCLEOTIDE SEQUENCE [LARGE SCALE GENOMIC DNA]</scope>
    <source>
        <strain evidence="3">RCC 1115</strain>
    </source>
</reference>
<keyword evidence="1" id="KW-0812">Transmembrane</keyword>
<feature type="transmembrane region" description="Helical" evidence="1">
    <location>
        <begin position="18"/>
        <end position="39"/>
    </location>
</feature>
<accession>Q00US0</accession>
<reference evidence="2" key="2">
    <citation type="journal article" date="2014" name="BMC Genomics">
        <title>An improved genome of the model marine alga Ostreococcus tauri unfolds by assessing Illumina de novo assemblies.</title>
        <authorList>
            <person name="Blanc-Mathieu R."/>
            <person name="Verhelst B."/>
            <person name="Derelle E."/>
            <person name="Rombauts S."/>
            <person name="Bouget F.Y."/>
            <person name="Carre I."/>
            <person name="Chateau A."/>
            <person name="Eyre-Walker A."/>
            <person name="Grimsley N."/>
            <person name="Moreau H."/>
            <person name="Piegu B."/>
            <person name="Rivals E."/>
            <person name="Schackwitz W."/>
            <person name="Van de Peer Y."/>
            <person name="Piganeau G."/>
        </authorList>
    </citation>
    <scope>NUCLEOTIDE SEQUENCE</scope>
    <source>
        <strain evidence="2">RCC4221</strain>
    </source>
</reference>
<protein>
    <submittedName>
        <fullName evidence="2">Unnamed product</fullName>
    </submittedName>
</protein>
<organism evidence="2 4">
    <name type="scientific">Ostreococcus tauri</name>
    <name type="common">Marine green alga</name>
    <dbReference type="NCBI Taxonomy" id="70448"/>
    <lineage>
        <taxon>Eukaryota</taxon>
        <taxon>Viridiplantae</taxon>
        <taxon>Chlorophyta</taxon>
        <taxon>Mamiellophyceae</taxon>
        <taxon>Mamiellales</taxon>
        <taxon>Bathycoccaceae</taxon>
        <taxon>Ostreococcus</taxon>
    </lineage>
</organism>
<evidence type="ECO:0000256" key="1">
    <source>
        <dbReference type="SAM" id="Phobius"/>
    </source>
</evidence>
<gene>
    <name evidence="3" type="ORF">BE221DRAFT_82151</name>
    <name evidence="2" type="ORF">OT_ostta15g02770</name>
</gene>
<dbReference type="OrthoDB" id="511541at2759"/>
<dbReference type="AlphaFoldDB" id="Q00US0"/>
<dbReference type="InParanoid" id="Q00US0"/>
<keyword evidence="1" id="KW-0472">Membrane</keyword>
<dbReference type="EMBL" id="CAID01000015">
    <property type="protein sequence ID" value="CAL57707.1"/>
    <property type="molecule type" value="Genomic_DNA"/>
</dbReference>
<keyword evidence="1" id="KW-1133">Transmembrane helix</keyword>
<evidence type="ECO:0000313" key="3">
    <source>
        <dbReference type="EMBL" id="OUS44981.1"/>
    </source>
</evidence>
<proteinExistence type="predicted"/>
<evidence type="ECO:0000313" key="2">
    <source>
        <dbReference type="EMBL" id="CAL57707.1"/>
    </source>
</evidence>
<keyword evidence="4" id="KW-1185">Reference proteome</keyword>
<dbReference type="RefSeq" id="XP_003083431.1">
    <property type="nucleotide sequence ID" value="XM_003083383.1"/>
</dbReference>
<reference evidence="2 4" key="1">
    <citation type="journal article" date="2006" name="Proc. Natl. Acad. Sci. U.S.A.">
        <title>Genome analysis of the smallest free-living eukaryote Ostreococcus tauri unveils many unique features.</title>
        <authorList>
            <person name="Derelle E."/>
            <person name="Ferraz C."/>
            <person name="Rombauts S."/>
            <person name="Rouze P."/>
            <person name="Worden A.Z."/>
            <person name="Robbens S."/>
            <person name="Partensky F."/>
            <person name="Degroeve S."/>
            <person name="Echeynie S."/>
            <person name="Cooke R."/>
            <person name="Saeys Y."/>
            <person name="Wuyts J."/>
            <person name="Jabbari K."/>
            <person name="Bowler C."/>
            <person name="Panaud O."/>
            <person name="Piegu B."/>
            <person name="Ball S.G."/>
            <person name="Ral J.-P."/>
            <person name="Bouget F.-Y."/>
            <person name="Piganeau G."/>
            <person name="De Baets B."/>
            <person name="Picard A."/>
            <person name="Delseny M."/>
            <person name="Demaille J."/>
            <person name="Van de Peer Y."/>
            <person name="Moreau H."/>
        </authorList>
    </citation>
    <scope>NUCLEOTIDE SEQUENCE [LARGE SCALE GENOMIC DNA]</scope>
    <source>
        <strain evidence="2 4">OTTH0595</strain>
    </source>
</reference>
<sequence>MSARATARGVTQGFDRGFYIKLASVSFVVGAAFEGFMLATDFYPKILHIEAERRFNAEEREKAIARASLNERSSS</sequence>
<dbReference type="Proteomes" id="UP000195557">
    <property type="component" value="Unassembled WGS sequence"/>
</dbReference>
<dbReference type="Proteomes" id="UP000009170">
    <property type="component" value="Unassembled WGS sequence"/>
</dbReference>